<evidence type="ECO:0000313" key="3">
    <source>
        <dbReference type="Proteomes" id="UP000219050"/>
    </source>
</evidence>
<keyword evidence="1" id="KW-0812">Transmembrane</keyword>
<dbReference type="Pfam" id="PF09838">
    <property type="entry name" value="DUF2065"/>
    <property type="match status" value="1"/>
</dbReference>
<dbReference type="EMBL" id="CP021404">
    <property type="protein sequence ID" value="ATI41476.1"/>
    <property type="molecule type" value="Genomic_DNA"/>
</dbReference>
<protein>
    <recommendedName>
        <fullName evidence="4">DUF2065 domain-containing protein</fullName>
    </recommendedName>
</protein>
<keyword evidence="1" id="KW-1133">Transmembrane helix</keyword>
<dbReference type="OrthoDB" id="9815199at2"/>
<feature type="transmembrane region" description="Helical" evidence="1">
    <location>
        <begin position="44"/>
        <end position="62"/>
    </location>
</feature>
<gene>
    <name evidence="2" type="ORF">CBW24_05315</name>
</gene>
<evidence type="ECO:0008006" key="4">
    <source>
        <dbReference type="Google" id="ProtNLM"/>
    </source>
</evidence>
<dbReference type="InterPro" id="IPR019201">
    <property type="entry name" value="DUF2065"/>
</dbReference>
<keyword evidence="3" id="KW-1185">Reference proteome</keyword>
<dbReference type="Proteomes" id="UP000219050">
    <property type="component" value="Chromosome"/>
</dbReference>
<dbReference type="KEGG" id="cmag:CBW24_05315"/>
<name>A0A291LXK7_9RHOB</name>
<dbReference type="RefSeq" id="WP_088662141.1">
    <property type="nucleotide sequence ID" value="NZ_CP021404.1"/>
</dbReference>
<dbReference type="AlphaFoldDB" id="A0A291LXK7"/>
<evidence type="ECO:0000313" key="2">
    <source>
        <dbReference type="EMBL" id="ATI41476.1"/>
    </source>
</evidence>
<organism evidence="2 3">
    <name type="scientific">Pacificitalea manganoxidans</name>
    <dbReference type="NCBI Taxonomy" id="1411902"/>
    <lineage>
        <taxon>Bacteria</taxon>
        <taxon>Pseudomonadati</taxon>
        <taxon>Pseudomonadota</taxon>
        <taxon>Alphaproteobacteria</taxon>
        <taxon>Rhodobacterales</taxon>
        <taxon>Paracoccaceae</taxon>
        <taxon>Pacificitalea</taxon>
    </lineage>
</organism>
<keyword evidence="1" id="KW-0472">Membrane</keyword>
<evidence type="ECO:0000256" key="1">
    <source>
        <dbReference type="SAM" id="Phobius"/>
    </source>
</evidence>
<accession>A0A291LXK7</accession>
<reference evidence="2 3" key="1">
    <citation type="submission" date="2017-05" db="EMBL/GenBank/DDBJ databases">
        <title>Comparative genomic and metabolic analysis of manganese-oxidizing mechanisms in Celeribater manganoxidans DY25T: its adaption to the environment of polymetallic nodule.</title>
        <authorList>
            <person name="Wang X."/>
        </authorList>
    </citation>
    <scope>NUCLEOTIDE SEQUENCE [LARGE SCALE GENOMIC DNA]</scope>
    <source>
        <strain evidence="2 3">DY25</strain>
    </source>
</reference>
<sequence length="63" mass="6740">MTVILLALGLVFILEGLVLALAPSRLERLLEMLVAMPVEARRLLGLLTVTGGGMLTALALWLL</sequence>
<proteinExistence type="predicted"/>